<dbReference type="PANTHER" id="PTHR42852">
    <property type="entry name" value="THIOL:DISULFIDE INTERCHANGE PROTEIN DSBE"/>
    <property type="match status" value="1"/>
</dbReference>
<sequence length="855" mass="99536">MKKLLFILFVGVISSHIYAQKSIENPEYGLATYPGEITKIEMLDTTTVLHFKLKKLPWGYFHLHEESYIQDLSGDKKLFTTKLTGAKFKRNFFPKSREVTYQLYFPPLSKTVKTIEFGVEKERGGGIYDIVIQEDENSIILPKELRGNWFLADGSNRWDYGFNSKYAIVDGIVWNYKSVERNGKKYTITLEKNGDIKTINAKLGKNEIVGFGSSPKSLQDYSFKRVFNPDFKTKGDAPFENIAFEIGATTYSGIIKGFSEKMKQKTGMLYVNNPFKGSQESHLVKINTDGSFKVTFPLTHPQTVYVKMPTGIYDVFLEPKKTAFHYIHNDESFFMGDNASANSDLQQLKGIRLRLNKEQYKKMGETSPEEYTQLCQKLKGESFDKLKAFQKDKIISEKALQIKSAEIELGFYNMLLSYDMNRRSIVSKNKKAKKEEDKVPYKEFEVNDKYYHFLSRDILDNKALILSHSFYFFTNRLIYAPIFREDRNFSQPSKSEIAFWLQKVGVELTAEELNMAELSKQIETPEMLAKKEKFEKTYGDTRQAFYKKYREHFKDASAYLKKQDQRKHDFILNVVDYLKTKDISITEKEAKMVEALNVLKTPVEIEEERLFNKQFASAIKMFNTKYMEHSSEIFRERLNKVRDEKMQAFFGTQNSFMQDVMRMQTLCKKFENYKFYEGNTLAIAQEELQTSFLKDYLAFCNQQIKEKIERNKTKGGYTVHNVEKSEGDDLFSSMLEKFKGKVVYVDFWATWCAPCKSGIKRIAPLKEEMADEDVVFLYVTNQTSPEGTWKNAIANIKGEHYRVSDDEWNYLVQKFNISGIPHYTLVDRQGNVVKPKLGHMSNNGIKRILKAEMDK</sequence>
<organism evidence="6 7">
    <name type="scientific">Hyunsoonleella flava</name>
    <dbReference type="NCBI Taxonomy" id="2527939"/>
    <lineage>
        <taxon>Bacteria</taxon>
        <taxon>Pseudomonadati</taxon>
        <taxon>Bacteroidota</taxon>
        <taxon>Flavobacteriia</taxon>
        <taxon>Flavobacteriales</taxon>
        <taxon>Flavobacteriaceae</taxon>
    </lineage>
</organism>
<dbReference type="CDD" id="cd02966">
    <property type="entry name" value="TlpA_like_family"/>
    <property type="match status" value="1"/>
</dbReference>
<dbReference type="Gene3D" id="3.40.30.10">
    <property type="entry name" value="Glutaredoxin"/>
    <property type="match status" value="1"/>
</dbReference>
<dbReference type="Pfam" id="PF13905">
    <property type="entry name" value="Thioredoxin_8"/>
    <property type="match status" value="1"/>
</dbReference>
<name>A0A4Q9FB42_9FLAO</name>
<dbReference type="RefSeq" id="WP_130965130.1">
    <property type="nucleotide sequence ID" value="NZ_SIRT01000013.1"/>
</dbReference>
<keyword evidence="4" id="KW-0676">Redox-active center</keyword>
<comment type="subcellular location">
    <subcellularLocation>
        <location evidence="1">Cell envelope</location>
    </subcellularLocation>
</comment>
<gene>
    <name evidence="6" type="ORF">EYD45_13720</name>
</gene>
<dbReference type="InterPro" id="IPR012336">
    <property type="entry name" value="Thioredoxin-like_fold"/>
</dbReference>
<comment type="caution">
    <text evidence="6">The sequence shown here is derived from an EMBL/GenBank/DDBJ whole genome shotgun (WGS) entry which is preliminary data.</text>
</comment>
<dbReference type="InterPro" id="IPR050553">
    <property type="entry name" value="Thioredoxin_ResA/DsbE_sf"/>
</dbReference>
<accession>A0A4Q9FB42</accession>
<evidence type="ECO:0000256" key="4">
    <source>
        <dbReference type="ARBA" id="ARBA00023284"/>
    </source>
</evidence>
<dbReference type="InterPro" id="IPR036249">
    <property type="entry name" value="Thioredoxin-like_sf"/>
</dbReference>
<feature type="domain" description="Thioredoxin" evidence="5">
    <location>
        <begin position="708"/>
        <end position="854"/>
    </location>
</feature>
<dbReference type="PANTHER" id="PTHR42852:SF6">
    <property type="entry name" value="THIOL:DISULFIDE INTERCHANGE PROTEIN DSBE"/>
    <property type="match status" value="1"/>
</dbReference>
<evidence type="ECO:0000256" key="3">
    <source>
        <dbReference type="ARBA" id="ARBA00023157"/>
    </source>
</evidence>
<dbReference type="EMBL" id="SIRT01000013">
    <property type="protein sequence ID" value="TBN00878.1"/>
    <property type="molecule type" value="Genomic_DNA"/>
</dbReference>
<dbReference type="InterPro" id="IPR013766">
    <property type="entry name" value="Thioredoxin_domain"/>
</dbReference>
<evidence type="ECO:0000256" key="1">
    <source>
        <dbReference type="ARBA" id="ARBA00004196"/>
    </source>
</evidence>
<dbReference type="SUPFAM" id="SSF52833">
    <property type="entry name" value="Thioredoxin-like"/>
    <property type="match status" value="1"/>
</dbReference>
<evidence type="ECO:0000256" key="2">
    <source>
        <dbReference type="ARBA" id="ARBA00022748"/>
    </source>
</evidence>
<dbReference type="AlphaFoldDB" id="A0A4Q9FB42"/>
<dbReference type="OrthoDB" id="1096670at2"/>
<keyword evidence="3" id="KW-1015">Disulfide bond</keyword>
<dbReference type="GO" id="GO:0017004">
    <property type="term" value="P:cytochrome complex assembly"/>
    <property type="evidence" value="ECO:0007669"/>
    <property type="project" value="UniProtKB-KW"/>
</dbReference>
<dbReference type="PROSITE" id="PS51352">
    <property type="entry name" value="THIOREDOXIN_2"/>
    <property type="match status" value="1"/>
</dbReference>
<evidence type="ECO:0000259" key="5">
    <source>
        <dbReference type="PROSITE" id="PS51352"/>
    </source>
</evidence>
<reference evidence="6 7" key="1">
    <citation type="submission" date="2019-02" db="EMBL/GenBank/DDBJ databases">
        <title>Hyunsoonleella sp., isolated from marine sediment.</title>
        <authorList>
            <person name="Liu B.-T."/>
        </authorList>
    </citation>
    <scope>NUCLEOTIDE SEQUENCE [LARGE SCALE GENOMIC DNA]</scope>
    <source>
        <strain evidence="6 7">T58</strain>
    </source>
</reference>
<evidence type="ECO:0000313" key="6">
    <source>
        <dbReference type="EMBL" id="TBN00878.1"/>
    </source>
</evidence>
<dbReference type="Proteomes" id="UP000291142">
    <property type="component" value="Unassembled WGS sequence"/>
</dbReference>
<keyword evidence="2" id="KW-0201">Cytochrome c-type biogenesis</keyword>
<evidence type="ECO:0000313" key="7">
    <source>
        <dbReference type="Proteomes" id="UP000291142"/>
    </source>
</evidence>
<proteinExistence type="predicted"/>
<protein>
    <submittedName>
        <fullName evidence="6">TlpA family protein disulfide reductase</fullName>
    </submittedName>
</protein>
<keyword evidence="7" id="KW-1185">Reference proteome</keyword>
<dbReference type="GO" id="GO:0030313">
    <property type="term" value="C:cell envelope"/>
    <property type="evidence" value="ECO:0007669"/>
    <property type="project" value="UniProtKB-SubCell"/>
</dbReference>